<evidence type="ECO:0000313" key="1">
    <source>
        <dbReference type="EMBL" id="GAA4502669.1"/>
    </source>
</evidence>
<evidence type="ECO:0008006" key="3">
    <source>
        <dbReference type="Google" id="ProtNLM"/>
    </source>
</evidence>
<keyword evidence="2" id="KW-1185">Reference proteome</keyword>
<organism evidence="1 2">
    <name type="scientific">Hymenobacter ginsengisoli</name>
    <dbReference type="NCBI Taxonomy" id="1051626"/>
    <lineage>
        <taxon>Bacteria</taxon>
        <taxon>Pseudomonadati</taxon>
        <taxon>Bacteroidota</taxon>
        <taxon>Cytophagia</taxon>
        <taxon>Cytophagales</taxon>
        <taxon>Hymenobacteraceae</taxon>
        <taxon>Hymenobacter</taxon>
    </lineage>
</organism>
<accession>A0ABP8QGA0</accession>
<reference evidence="2" key="1">
    <citation type="journal article" date="2019" name="Int. J. Syst. Evol. Microbiol.">
        <title>The Global Catalogue of Microorganisms (GCM) 10K type strain sequencing project: providing services to taxonomists for standard genome sequencing and annotation.</title>
        <authorList>
            <consortium name="The Broad Institute Genomics Platform"/>
            <consortium name="The Broad Institute Genome Sequencing Center for Infectious Disease"/>
            <person name="Wu L."/>
            <person name="Ma J."/>
        </authorList>
    </citation>
    <scope>NUCLEOTIDE SEQUENCE [LARGE SCALE GENOMIC DNA]</scope>
    <source>
        <strain evidence="2">JCM 17841</strain>
    </source>
</reference>
<name>A0ABP8QGA0_9BACT</name>
<gene>
    <name evidence="1" type="ORF">GCM10023172_26300</name>
</gene>
<proteinExistence type="predicted"/>
<dbReference type="RefSeq" id="WP_208129978.1">
    <property type="nucleotide sequence ID" value="NZ_BAABGQ010000006.1"/>
</dbReference>
<sequence length="94" mass="9897">MPPANAFVISRSFRLPGLGLLVLPVSPVPPWLASADLHTAWPLCLQRPGQPPLPLTATVEEIAPADGLPTRALLLEADLGGLLLPGAWLLPEPN</sequence>
<evidence type="ECO:0000313" key="2">
    <source>
        <dbReference type="Proteomes" id="UP001501243"/>
    </source>
</evidence>
<dbReference type="EMBL" id="BAABGQ010000006">
    <property type="protein sequence ID" value="GAA4502669.1"/>
    <property type="molecule type" value="Genomic_DNA"/>
</dbReference>
<dbReference type="Proteomes" id="UP001501243">
    <property type="component" value="Unassembled WGS sequence"/>
</dbReference>
<protein>
    <recommendedName>
        <fullName evidence="3">Secreted protein</fullName>
    </recommendedName>
</protein>
<comment type="caution">
    <text evidence="1">The sequence shown here is derived from an EMBL/GenBank/DDBJ whole genome shotgun (WGS) entry which is preliminary data.</text>
</comment>